<sequence length="257" mass="27367">MSGATESDGAWLGEAVSGALDWWRDAGLDFAFVDTPQDWLAAAAPTPADGRIAPARAKTEPEQSVATIPLAGGARDSWPAVLEAFAPWWLEEPSLAPAGLQRVSPCGPAGAALMVLVAMPEAEDSDTLLSGRGGKLIDAMLGAIGTDRSKTYLASVLPARITAPDWADWKARRMGDVLQHHIALVRPQRLLVLGRSLVSALIDNDSPHSLSNLPSFNHEGGSTPAMATYDLDALLARPAFKASLWNRWLEWTGNQEA</sequence>
<evidence type="ECO:0000313" key="2">
    <source>
        <dbReference type="Proteomes" id="UP000583556"/>
    </source>
</evidence>
<reference evidence="1 2" key="1">
    <citation type="submission" date="2020-04" db="EMBL/GenBank/DDBJ databases">
        <title>Novosphingobium sp. TW-4 isolated from soil.</title>
        <authorList>
            <person name="Dahal R.H."/>
            <person name="Chaudhary D.K."/>
        </authorList>
    </citation>
    <scope>NUCLEOTIDE SEQUENCE [LARGE SCALE GENOMIC DNA]</scope>
    <source>
        <strain evidence="1 2">TW-4</strain>
    </source>
</reference>
<proteinExistence type="predicted"/>
<protein>
    <recommendedName>
        <fullName evidence="3">Uracil-DNA glycosylase</fullName>
    </recommendedName>
</protein>
<accession>A0A7Y0BS24</accession>
<dbReference type="EMBL" id="JABBGM010000006">
    <property type="protein sequence ID" value="NML94876.1"/>
    <property type="molecule type" value="Genomic_DNA"/>
</dbReference>
<dbReference type="InterPro" id="IPR036895">
    <property type="entry name" value="Uracil-DNA_glycosylase-like_sf"/>
</dbReference>
<dbReference type="SUPFAM" id="SSF52141">
    <property type="entry name" value="Uracil-DNA glycosylase-like"/>
    <property type="match status" value="1"/>
</dbReference>
<evidence type="ECO:0000313" key="1">
    <source>
        <dbReference type="EMBL" id="NML94876.1"/>
    </source>
</evidence>
<dbReference type="Gene3D" id="3.40.470.10">
    <property type="entry name" value="Uracil-DNA glycosylase-like domain"/>
    <property type="match status" value="1"/>
</dbReference>
<dbReference type="RefSeq" id="WP_169494156.1">
    <property type="nucleotide sequence ID" value="NZ_JABBGM010000006.1"/>
</dbReference>
<dbReference type="AlphaFoldDB" id="A0A7Y0BS24"/>
<organism evidence="1 2">
    <name type="scientific">Novosphingobium olei</name>
    <dbReference type="NCBI Taxonomy" id="2728851"/>
    <lineage>
        <taxon>Bacteria</taxon>
        <taxon>Pseudomonadati</taxon>
        <taxon>Pseudomonadota</taxon>
        <taxon>Alphaproteobacteria</taxon>
        <taxon>Sphingomonadales</taxon>
        <taxon>Sphingomonadaceae</taxon>
        <taxon>Novosphingobium</taxon>
    </lineage>
</organism>
<name>A0A7Y0BS24_9SPHN</name>
<gene>
    <name evidence="1" type="ORF">HHL27_14475</name>
</gene>
<keyword evidence="2" id="KW-1185">Reference proteome</keyword>
<evidence type="ECO:0008006" key="3">
    <source>
        <dbReference type="Google" id="ProtNLM"/>
    </source>
</evidence>
<comment type="caution">
    <text evidence="1">The sequence shown here is derived from an EMBL/GenBank/DDBJ whole genome shotgun (WGS) entry which is preliminary data.</text>
</comment>
<dbReference type="Proteomes" id="UP000583556">
    <property type="component" value="Unassembled WGS sequence"/>
</dbReference>